<dbReference type="AlphaFoldDB" id="A0A6A6F196"/>
<keyword evidence="2" id="KW-1185">Reference proteome</keyword>
<organism evidence="1 2">
    <name type="scientific">Cercospora zeae-maydis SCOH1-5</name>
    <dbReference type="NCBI Taxonomy" id="717836"/>
    <lineage>
        <taxon>Eukaryota</taxon>
        <taxon>Fungi</taxon>
        <taxon>Dikarya</taxon>
        <taxon>Ascomycota</taxon>
        <taxon>Pezizomycotina</taxon>
        <taxon>Dothideomycetes</taxon>
        <taxon>Dothideomycetidae</taxon>
        <taxon>Mycosphaerellales</taxon>
        <taxon>Mycosphaerellaceae</taxon>
        <taxon>Cercospora</taxon>
    </lineage>
</organism>
<protein>
    <submittedName>
        <fullName evidence="1">Uncharacterized protein</fullName>
    </submittedName>
</protein>
<evidence type="ECO:0000313" key="2">
    <source>
        <dbReference type="Proteomes" id="UP000799539"/>
    </source>
</evidence>
<evidence type="ECO:0000313" key="1">
    <source>
        <dbReference type="EMBL" id="KAF2207542.1"/>
    </source>
</evidence>
<accession>A0A6A6F196</accession>
<dbReference type="Proteomes" id="UP000799539">
    <property type="component" value="Unassembled WGS sequence"/>
</dbReference>
<gene>
    <name evidence="1" type="ORF">CERZMDRAFT_91749</name>
</gene>
<name>A0A6A6F196_9PEZI</name>
<dbReference type="EMBL" id="ML992702">
    <property type="protein sequence ID" value="KAF2207542.1"/>
    <property type="molecule type" value="Genomic_DNA"/>
</dbReference>
<sequence length="80" mass="9018">MLTIISPHPLIAPCFVERMRLLADEAVRGIRASRVEWTEPLVSSLLTLVQYTYGTKSEVNDRSKEVHKVNPRGITIPSTK</sequence>
<reference evidence="1" key="1">
    <citation type="journal article" date="2020" name="Stud. Mycol.">
        <title>101 Dothideomycetes genomes: a test case for predicting lifestyles and emergence of pathogens.</title>
        <authorList>
            <person name="Haridas S."/>
            <person name="Albert R."/>
            <person name="Binder M."/>
            <person name="Bloem J."/>
            <person name="Labutti K."/>
            <person name="Salamov A."/>
            <person name="Andreopoulos B."/>
            <person name="Baker S."/>
            <person name="Barry K."/>
            <person name="Bills G."/>
            <person name="Bluhm B."/>
            <person name="Cannon C."/>
            <person name="Castanera R."/>
            <person name="Culley D."/>
            <person name="Daum C."/>
            <person name="Ezra D."/>
            <person name="Gonzalez J."/>
            <person name="Henrissat B."/>
            <person name="Kuo A."/>
            <person name="Liang C."/>
            <person name="Lipzen A."/>
            <person name="Lutzoni F."/>
            <person name="Magnuson J."/>
            <person name="Mondo S."/>
            <person name="Nolan M."/>
            <person name="Ohm R."/>
            <person name="Pangilinan J."/>
            <person name="Park H.-J."/>
            <person name="Ramirez L."/>
            <person name="Alfaro M."/>
            <person name="Sun H."/>
            <person name="Tritt A."/>
            <person name="Yoshinaga Y."/>
            <person name="Zwiers L.-H."/>
            <person name="Turgeon B."/>
            <person name="Goodwin S."/>
            <person name="Spatafora J."/>
            <person name="Crous P."/>
            <person name="Grigoriev I."/>
        </authorList>
    </citation>
    <scope>NUCLEOTIDE SEQUENCE</scope>
    <source>
        <strain evidence="1">SCOH1-5</strain>
    </source>
</reference>
<proteinExistence type="predicted"/>